<dbReference type="SUPFAM" id="SSF50978">
    <property type="entry name" value="WD40 repeat-like"/>
    <property type="match status" value="1"/>
</dbReference>
<evidence type="ECO:0000256" key="6">
    <source>
        <dbReference type="SAM" id="MobiDB-lite"/>
    </source>
</evidence>
<dbReference type="Proteomes" id="UP000502823">
    <property type="component" value="Unassembled WGS sequence"/>
</dbReference>
<evidence type="ECO:0000313" key="7">
    <source>
        <dbReference type="EMBL" id="GFG35753.1"/>
    </source>
</evidence>
<dbReference type="GO" id="GO:0045504">
    <property type="term" value="F:dynein heavy chain binding"/>
    <property type="evidence" value="ECO:0007669"/>
    <property type="project" value="TreeGrafter"/>
</dbReference>
<dbReference type="GO" id="GO:0005868">
    <property type="term" value="C:cytoplasmic dynein complex"/>
    <property type="evidence" value="ECO:0007669"/>
    <property type="project" value="TreeGrafter"/>
</dbReference>
<comment type="caution">
    <text evidence="7">The sequence shown here is derived from an EMBL/GenBank/DDBJ whole genome shotgun (WGS) entry which is preliminary data.</text>
</comment>
<dbReference type="InterPro" id="IPR036322">
    <property type="entry name" value="WD40_repeat_dom_sf"/>
</dbReference>
<comment type="subcellular location">
    <subcellularLocation>
        <location evidence="1">Cytoplasm</location>
    </subcellularLocation>
</comment>
<name>A0A6L2PSZ8_COPFO</name>
<evidence type="ECO:0000313" key="8">
    <source>
        <dbReference type="Proteomes" id="UP000502823"/>
    </source>
</evidence>
<dbReference type="PANTHER" id="PTHR12442:SF26">
    <property type="entry name" value="CYTOPLASMIC DYNEIN 2 INTERMEDIATE CHAIN 2"/>
    <property type="match status" value="1"/>
</dbReference>
<dbReference type="GO" id="GO:0097014">
    <property type="term" value="C:ciliary plasm"/>
    <property type="evidence" value="ECO:0007669"/>
    <property type="project" value="TreeGrafter"/>
</dbReference>
<reference evidence="8" key="1">
    <citation type="submission" date="2020-01" db="EMBL/GenBank/DDBJ databases">
        <title>Draft genome sequence of the Termite Coptotermes fromosanus.</title>
        <authorList>
            <person name="Itakura S."/>
            <person name="Yosikawa Y."/>
            <person name="Umezawa K."/>
        </authorList>
    </citation>
    <scope>NUCLEOTIDE SEQUENCE [LARGE SCALE GENOMIC DNA]</scope>
</reference>
<feature type="compositionally biased region" description="Gly residues" evidence="6">
    <location>
        <begin position="1"/>
        <end position="10"/>
    </location>
</feature>
<dbReference type="InterPro" id="IPR001680">
    <property type="entry name" value="WD40_rpt"/>
</dbReference>
<keyword evidence="3 5" id="KW-0853">WD repeat</keyword>
<keyword evidence="2" id="KW-0963">Cytoplasm</keyword>
<feature type="non-terminal residue" evidence="7">
    <location>
        <position position="308"/>
    </location>
</feature>
<dbReference type="EMBL" id="BLKM01012201">
    <property type="protein sequence ID" value="GFG35753.1"/>
    <property type="molecule type" value="Genomic_DNA"/>
</dbReference>
<sequence length="308" mass="32661">MAVSGSGGSKKQGFSDSAPKKTLETRSCVTSLSAHPYEPSILAAGTFSGEVLVWNLQKDDNCLISTSATMPGAHREAVSQVSWVRNPDPTQQRPVLVSAGRDGHVLVWQVGTHSGTLQLSEGFVIMVEHIKYAGPGKPVPSPAGGAGVDMELGVTCFSFTAHDSTTFVVGVDGGGLLHCSTIAAKPAPVCSDMPLRDPVLNAFDKHQGAVTCVQSSPHHENMFISCGTDNEIRIYHMKQTTPVQIIYVEAGVVGLEWSLAHPNLFAAWGNISGCVDFYNLRTGEVIPSLQLPSSEKPALVSIVCCNPH</sequence>
<dbReference type="PANTHER" id="PTHR12442">
    <property type="entry name" value="DYNEIN INTERMEDIATE CHAIN"/>
    <property type="match status" value="1"/>
</dbReference>
<dbReference type="GO" id="GO:0042073">
    <property type="term" value="P:intraciliary transport"/>
    <property type="evidence" value="ECO:0007669"/>
    <property type="project" value="TreeGrafter"/>
</dbReference>
<feature type="region of interest" description="Disordered" evidence="6">
    <location>
        <begin position="1"/>
        <end position="20"/>
    </location>
</feature>
<dbReference type="InterPro" id="IPR015943">
    <property type="entry name" value="WD40/YVTN_repeat-like_dom_sf"/>
</dbReference>
<dbReference type="OrthoDB" id="445052at2759"/>
<dbReference type="GO" id="GO:0045503">
    <property type="term" value="F:dynein light chain binding"/>
    <property type="evidence" value="ECO:0007669"/>
    <property type="project" value="TreeGrafter"/>
</dbReference>
<evidence type="ECO:0000256" key="1">
    <source>
        <dbReference type="ARBA" id="ARBA00004496"/>
    </source>
</evidence>
<keyword evidence="8" id="KW-1185">Reference proteome</keyword>
<evidence type="ECO:0000256" key="3">
    <source>
        <dbReference type="ARBA" id="ARBA00022574"/>
    </source>
</evidence>
<organism evidence="7 8">
    <name type="scientific">Coptotermes formosanus</name>
    <name type="common">Formosan subterranean termite</name>
    <dbReference type="NCBI Taxonomy" id="36987"/>
    <lineage>
        <taxon>Eukaryota</taxon>
        <taxon>Metazoa</taxon>
        <taxon>Ecdysozoa</taxon>
        <taxon>Arthropoda</taxon>
        <taxon>Hexapoda</taxon>
        <taxon>Insecta</taxon>
        <taxon>Pterygota</taxon>
        <taxon>Neoptera</taxon>
        <taxon>Polyneoptera</taxon>
        <taxon>Dictyoptera</taxon>
        <taxon>Blattodea</taxon>
        <taxon>Blattoidea</taxon>
        <taxon>Termitoidae</taxon>
        <taxon>Rhinotermitidae</taxon>
        <taxon>Coptotermes</taxon>
    </lineage>
</organism>
<dbReference type="SMART" id="SM00320">
    <property type="entry name" value="WD40"/>
    <property type="match status" value="4"/>
</dbReference>
<dbReference type="InterPro" id="IPR050687">
    <property type="entry name" value="Dynein_IC"/>
</dbReference>
<dbReference type="Pfam" id="PF00400">
    <property type="entry name" value="WD40"/>
    <property type="match status" value="2"/>
</dbReference>
<proteinExistence type="predicted"/>
<dbReference type="PROSITE" id="PS50082">
    <property type="entry name" value="WD_REPEATS_2"/>
    <property type="match status" value="1"/>
</dbReference>
<evidence type="ECO:0000256" key="2">
    <source>
        <dbReference type="ARBA" id="ARBA00022490"/>
    </source>
</evidence>
<gene>
    <name evidence="7" type="ORF">Cfor_03930</name>
</gene>
<dbReference type="InParanoid" id="A0A6L2PSZ8"/>
<protein>
    <submittedName>
        <fullName evidence="7">Uncharacterized protein</fullName>
    </submittedName>
</protein>
<evidence type="ECO:0000256" key="5">
    <source>
        <dbReference type="PROSITE-ProRule" id="PRU00221"/>
    </source>
</evidence>
<dbReference type="AlphaFoldDB" id="A0A6L2PSZ8"/>
<feature type="repeat" description="WD" evidence="5">
    <location>
        <begin position="203"/>
        <end position="245"/>
    </location>
</feature>
<keyword evidence="4" id="KW-0677">Repeat</keyword>
<accession>A0A6L2PSZ8</accession>
<evidence type="ECO:0000256" key="4">
    <source>
        <dbReference type="ARBA" id="ARBA00022737"/>
    </source>
</evidence>
<dbReference type="Gene3D" id="2.130.10.10">
    <property type="entry name" value="YVTN repeat-like/Quinoprotein amine dehydrogenase"/>
    <property type="match status" value="2"/>
</dbReference>